<evidence type="ECO:0000313" key="2">
    <source>
        <dbReference type="Proteomes" id="UP000029482"/>
    </source>
</evidence>
<dbReference type="Proteomes" id="UP000029482">
    <property type="component" value="Plasmid pSglau1"/>
</dbReference>
<protein>
    <submittedName>
        <fullName evidence="1">Uncharacterized protein</fullName>
    </submittedName>
</protein>
<proteinExistence type="predicted"/>
<name>A0A089XF03_STRGA</name>
<gene>
    <name evidence="1" type="ORF">SGLAU_33175</name>
</gene>
<evidence type="ECO:0000313" key="1">
    <source>
        <dbReference type="EMBL" id="AIS02563.1"/>
    </source>
</evidence>
<dbReference type="AlphaFoldDB" id="A0A089XF03"/>
<dbReference type="EMBL" id="CP009439">
    <property type="protein sequence ID" value="AIS02563.1"/>
    <property type="molecule type" value="Genomic_DNA"/>
</dbReference>
<geneLocation type="plasmid" evidence="1 2">
    <name>pSglau1</name>
</geneLocation>
<sequence length="139" mass="14560">MENIITAAESTVSGAAIEQLLFSTDWLTGVRATANIALTEQADYTYRLAYALSGGGELHPDAHSAAVANLLHSVAPGIVAFALHHLRPLLPDLSDEQWARVDAAAVELELRLCEDLSGASVMPEAAGSPLAHAPHTPGE</sequence>
<organism evidence="1 2">
    <name type="scientific">Streptomyces glaucescens</name>
    <dbReference type="NCBI Taxonomy" id="1907"/>
    <lineage>
        <taxon>Bacteria</taxon>
        <taxon>Bacillati</taxon>
        <taxon>Actinomycetota</taxon>
        <taxon>Actinomycetes</taxon>
        <taxon>Kitasatosporales</taxon>
        <taxon>Streptomycetaceae</taxon>
        <taxon>Streptomyces</taxon>
    </lineage>
</organism>
<keyword evidence="1" id="KW-0614">Plasmid</keyword>
<accession>A0A089XF03</accession>
<keyword evidence="2" id="KW-1185">Reference proteome</keyword>
<dbReference type="HOGENOM" id="CLU_1843973_0_0_11"/>
<dbReference type="KEGG" id="sgu:SGLAU_33175"/>
<dbReference type="RefSeq" id="WP_043507558.1">
    <property type="nucleotide sequence ID" value="NZ_CP009439.1"/>
</dbReference>
<reference evidence="2" key="1">
    <citation type="journal article" date="2015" name="J. Biotechnol.">
        <title>Complete genome sequence of the actinobacterium Streptomyces glaucescens GLA.O (DSM 40922) consisting of a linear chromosome and one linear plasmid.</title>
        <authorList>
            <person name="Ortseifen V."/>
            <person name="Winkler A."/>
            <person name="Albersmeier A."/>
            <person name="Wendler S."/>
            <person name="Puhler A."/>
            <person name="Kalinowski J."/>
            <person name="Ruckert C."/>
        </authorList>
    </citation>
    <scope>NUCLEOTIDE SEQUENCE [LARGE SCALE GENOMIC DNA]</scope>
    <source>
        <strain evidence="2">DSM 40922 / GLA O</strain>
        <plasmid evidence="2">pSglau1</plasmid>
    </source>
</reference>
<dbReference type="OrthoDB" id="4229654at2"/>